<dbReference type="Proteomes" id="UP000604046">
    <property type="component" value="Unassembled WGS sequence"/>
</dbReference>
<dbReference type="AlphaFoldDB" id="A0A812Q6L2"/>
<gene>
    <name evidence="1" type="ORF">SNAT2548_LOCUS20762</name>
</gene>
<evidence type="ECO:0000313" key="2">
    <source>
        <dbReference type="Proteomes" id="UP000604046"/>
    </source>
</evidence>
<proteinExistence type="predicted"/>
<reference evidence="1" key="1">
    <citation type="submission" date="2021-02" db="EMBL/GenBank/DDBJ databases">
        <authorList>
            <person name="Dougan E. K."/>
            <person name="Rhodes N."/>
            <person name="Thang M."/>
            <person name="Chan C."/>
        </authorList>
    </citation>
    <scope>NUCLEOTIDE SEQUENCE</scope>
</reference>
<dbReference type="EMBL" id="CAJNDS010002222">
    <property type="protein sequence ID" value="CAE7380309.1"/>
    <property type="molecule type" value="Genomic_DNA"/>
</dbReference>
<name>A0A812Q6L2_9DINO</name>
<sequence>MMLPEDLIMVEDIITPAYDLIATPSQTHRARKHRATRSRVRFCILSSATQFYIACPASASNSGSRLLQEKLLQPQLLCSQLQNTKAEATGLKAYCNLHTKQAGRASSAQGPLLCTPGGTRYAMPTMSSLSPDHLPEQCVCAPQLLHAAPAADARKEIIFHLAGLLQQHGVEQIADVLVLSTGSPLTDAVSQTLQDGWKAYEKHLLLRCECRDDTV</sequence>
<comment type="caution">
    <text evidence="1">The sequence shown here is derived from an EMBL/GenBank/DDBJ whole genome shotgun (WGS) entry which is preliminary data.</text>
</comment>
<evidence type="ECO:0000313" key="1">
    <source>
        <dbReference type="EMBL" id="CAE7380309.1"/>
    </source>
</evidence>
<accession>A0A812Q6L2</accession>
<keyword evidence="2" id="KW-1185">Reference proteome</keyword>
<organism evidence="1 2">
    <name type="scientific">Symbiodinium natans</name>
    <dbReference type="NCBI Taxonomy" id="878477"/>
    <lineage>
        <taxon>Eukaryota</taxon>
        <taxon>Sar</taxon>
        <taxon>Alveolata</taxon>
        <taxon>Dinophyceae</taxon>
        <taxon>Suessiales</taxon>
        <taxon>Symbiodiniaceae</taxon>
        <taxon>Symbiodinium</taxon>
    </lineage>
</organism>
<protein>
    <submittedName>
        <fullName evidence="1">Uncharacterized protein</fullName>
    </submittedName>
</protein>